<comment type="caution">
    <text evidence="2">The sequence shown here is derived from an EMBL/GenBank/DDBJ whole genome shotgun (WGS) entry which is preliminary data.</text>
</comment>
<keyword evidence="3" id="KW-1185">Reference proteome</keyword>
<dbReference type="InterPro" id="IPR029058">
    <property type="entry name" value="AB_hydrolase_fold"/>
</dbReference>
<dbReference type="PANTHER" id="PTHR42886">
    <property type="entry name" value="RE40534P-RELATED"/>
    <property type="match status" value="1"/>
</dbReference>
<dbReference type="GO" id="GO:0006654">
    <property type="term" value="P:phosphatidic acid biosynthetic process"/>
    <property type="evidence" value="ECO:0007669"/>
    <property type="project" value="TreeGrafter"/>
</dbReference>
<evidence type="ECO:0000313" key="2">
    <source>
        <dbReference type="EMBL" id="MBB5018459.1"/>
    </source>
</evidence>
<dbReference type="EC" id="1.11.1.10" evidence="2"/>
<dbReference type="Gene3D" id="3.40.50.1820">
    <property type="entry name" value="alpha/beta hydrolase"/>
    <property type="match status" value="1"/>
</dbReference>
<dbReference type="PANTHER" id="PTHR42886:SF42">
    <property type="entry name" value="ALPHA_BETA-HYDROLASES SUPERFAMILY PROTEIN"/>
    <property type="match status" value="1"/>
</dbReference>
<gene>
    <name evidence="2" type="ORF">HNQ59_001748</name>
</gene>
<evidence type="ECO:0000313" key="3">
    <source>
        <dbReference type="Proteomes" id="UP000575898"/>
    </source>
</evidence>
<feature type="domain" description="AB hydrolase-1" evidence="1">
    <location>
        <begin position="28"/>
        <end position="255"/>
    </location>
</feature>
<accession>A0A840MMX0</accession>
<dbReference type="InterPro" id="IPR000073">
    <property type="entry name" value="AB_hydrolase_1"/>
</dbReference>
<dbReference type="RefSeq" id="WP_184037766.1">
    <property type="nucleotide sequence ID" value="NZ_JACHHY010000009.1"/>
</dbReference>
<protein>
    <submittedName>
        <fullName evidence="2">Non-heme chloroperoxidase</fullName>
        <ecNumber evidence="2">1.11.1.10</ecNumber>
    </submittedName>
</protein>
<keyword evidence="2" id="KW-0560">Oxidoreductase</keyword>
<organism evidence="2 3">
    <name type="scientific">Chitinivorax tropicus</name>
    <dbReference type="NCBI Taxonomy" id="714531"/>
    <lineage>
        <taxon>Bacteria</taxon>
        <taxon>Pseudomonadati</taxon>
        <taxon>Pseudomonadota</taxon>
        <taxon>Betaproteobacteria</taxon>
        <taxon>Chitinivorax</taxon>
    </lineage>
</organism>
<dbReference type="EMBL" id="JACHHY010000009">
    <property type="protein sequence ID" value="MBB5018459.1"/>
    <property type="molecule type" value="Genomic_DNA"/>
</dbReference>
<sequence>MFNYRAKPSLALEVLHHPAANAPRPHPILFIHGAYSAAWCWEPHFLPFFAAQGYDCHALSLRGHGGSEGHEYLSLTSIDDYLADIEQVVATLPQAPILIGHSMGGMLAQLFCQKHPAAAAILMASVPPEGLLGATMQLAFREPQAFFELNLIHASDGRLSTIASIRRQLFSDSMPEQEAIRYLARFQPESHRAILDLSFLPFRPTAVPNQVPVLVLGAEKDGLFPPYLVHATASRYGVKAEIFPNMAHVMMLEPHWQQPAQRIAGWLAEQGL</sequence>
<dbReference type="AlphaFoldDB" id="A0A840MMX0"/>
<keyword evidence="2" id="KW-0575">Peroxidase</keyword>
<dbReference type="SUPFAM" id="SSF53474">
    <property type="entry name" value="alpha/beta-Hydrolases"/>
    <property type="match status" value="1"/>
</dbReference>
<dbReference type="GO" id="GO:0055088">
    <property type="term" value="P:lipid homeostasis"/>
    <property type="evidence" value="ECO:0007669"/>
    <property type="project" value="TreeGrafter"/>
</dbReference>
<dbReference type="Proteomes" id="UP000575898">
    <property type="component" value="Unassembled WGS sequence"/>
</dbReference>
<dbReference type="GO" id="GO:0042171">
    <property type="term" value="F:lysophosphatidic acid acyltransferase activity"/>
    <property type="evidence" value="ECO:0007669"/>
    <property type="project" value="TreeGrafter"/>
</dbReference>
<dbReference type="GO" id="GO:0052689">
    <property type="term" value="F:carboxylic ester hydrolase activity"/>
    <property type="evidence" value="ECO:0007669"/>
    <property type="project" value="TreeGrafter"/>
</dbReference>
<proteinExistence type="predicted"/>
<dbReference type="Pfam" id="PF12697">
    <property type="entry name" value="Abhydrolase_6"/>
    <property type="match status" value="1"/>
</dbReference>
<dbReference type="GO" id="GO:0016691">
    <property type="term" value="F:chloride peroxidase activity"/>
    <property type="evidence" value="ECO:0007669"/>
    <property type="project" value="UniProtKB-EC"/>
</dbReference>
<name>A0A840MMX0_9PROT</name>
<reference evidence="2 3" key="1">
    <citation type="submission" date="2020-08" db="EMBL/GenBank/DDBJ databases">
        <title>Genomic Encyclopedia of Type Strains, Phase IV (KMG-IV): sequencing the most valuable type-strain genomes for metagenomic binning, comparative biology and taxonomic classification.</title>
        <authorList>
            <person name="Goeker M."/>
        </authorList>
    </citation>
    <scope>NUCLEOTIDE SEQUENCE [LARGE SCALE GENOMIC DNA]</scope>
    <source>
        <strain evidence="2 3">DSM 27165</strain>
    </source>
</reference>
<evidence type="ECO:0000259" key="1">
    <source>
        <dbReference type="Pfam" id="PF12697"/>
    </source>
</evidence>